<comment type="caution">
    <text evidence="1">The sequence shown here is derived from an EMBL/GenBank/DDBJ whole genome shotgun (WGS) entry which is preliminary data.</text>
</comment>
<feature type="non-terminal residue" evidence="1">
    <location>
        <position position="1"/>
    </location>
</feature>
<protein>
    <submittedName>
        <fullName evidence="1">Uncharacterized protein</fullName>
    </submittedName>
</protein>
<dbReference type="EMBL" id="ASPP01022552">
    <property type="protein sequence ID" value="ETO11358.1"/>
    <property type="molecule type" value="Genomic_DNA"/>
</dbReference>
<dbReference type="Proteomes" id="UP000023152">
    <property type="component" value="Unassembled WGS sequence"/>
</dbReference>
<evidence type="ECO:0000313" key="1">
    <source>
        <dbReference type="EMBL" id="ETO11358.1"/>
    </source>
</evidence>
<reference evidence="1 2" key="1">
    <citation type="journal article" date="2013" name="Curr. Biol.">
        <title>The Genome of the Foraminiferan Reticulomyxa filosa.</title>
        <authorList>
            <person name="Glockner G."/>
            <person name="Hulsmann N."/>
            <person name="Schleicher M."/>
            <person name="Noegel A.A."/>
            <person name="Eichinger L."/>
            <person name="Gallinger C."/>
            <person name="Pawlowski J."/>
            <person name="Sierra R."/>
            <person name="Euteneuer U."/>
            <person name="Pillet L."/>
            <person name="Moustafa A."/>
            <person name="Platzer M."/>
            <person name="Groth M."/>
            <person name="Szafranski K."/>
            <person name="Schliwa M."/>
        </authorList>
    </citation>
    <scope>NUCLEOTIDE SEQUENCE [LARGE SCALE GENOMIC DNA]</scope>
</reference>
<organism evidence="1 2">
    <name type="scientific">Reticulomyxa filosa</name>
    <dbReference type="NCBI Taxonomy" id="46433"/>
    <lineage>
        <taxon>Eukaryota</taxon>
        <taxon>Sar</taxon>
        <taxon>Rhizaria</taxon>
        <taxon>Retaria</taxon>
        <taxon>Foraminifera</taxon>
        <taxon>Monothalamids</taxon>
        <taxon>Reticulomyxidae</taxon>
        <taxon>Reticulomyxa</taxon>
    </lineage>
</organism>
<evidence type="ECO:0000313" key="2">
    <source>
        <dbReference type="Proteomes" id="UP000023152"/>
    </source>
</evidence>
<keyword evidence="2" id="KW-1185">Reference proteome</keyword>
<sequence>QSDVKQDESEQLLELFYPLRYPAKIVSLAMDQKFDNTNQSFDTFEQVLNTTKHNSDKEMLLILTCDLEHKSFQRKWNSKRINDYMKVSHFEKDATDFFENSRKNRLILQYQHKSNDLTQFFQIKCILESAYSLYCSKSDNEKPTNQKFVVLIVHNVMGQKNPFPIIFSQFTCFIYFYKTIENITNILLWKSFE</sequence>
<dbReference type="AlphaFoldDB" id="X6MBH4"/>
<name>X6MBH4_RETFI</name>
<gene>
    <name evidence="1" type="ORF">RFI_26019</name>
</gene>
<proteinExistence type="predicted"/>
<accession>X6MBH4</accession>